<feature type="transmembrane region" description="Helical" evidence="8">
    <location>
        <begin position="73"/>
        <end position="93"/>
    </location>
</feature>
<dbReference type="GO" id="GO:0005886">
    <property type="term" value="C:plasma membrane"/>
    <property type="evidence" value="ECO:0007669"/>
    <property type="project" value="UniProtKB-SubCell"/>
</dbReference>
<keyword evidence="4" id="KW-0547">Nucleotide-binding</keyword>
<keyword evidence="3 8" id="KW-0812">Transmembrane</keyword>
<dbReference type="GO" id="GO:0005524">
    <property type="term" value="F:ATP binding"/>
    <property type="evidence" value="ECO:0007669"/>
    <property type="project" value="UniProtKB-KW"/>
</dbReference>
<evidence type="ECO:0000256" key="5">
    <source>
        <dbReference type="ARBA" id="ARBA00022989"/>
    </source>
</evidence>
<dbReference type="RefSeq" id="WP_138949342.1">
    <property type="nucleotide sequence ID" value="NZ_CP040749.1"/>
</dbReference>
<keyword evidence="5 8" id="KW-1133">Transmembrane helix</keyword>
<feature type="domain" description="Pycsar effector protein" evidence="9">
    <location>
        <begin position="25"/>
        <end position="181"/>
    </location>
</feature>
<comment type="subcellular location">
    <subcellularLocation>
        <location evidence="1">Cell membrane</location>
    </subcellularLocation>
</comment>
<dbReference type="KEGG" id="fbe:FF125_08390"/>
<dbReference type="OrthoDB" id="823069at2"/>
<proteinExistence type="predicted"/>
<keyword evidence="11" id="KW-1185">Reference proteome</keyword>
<gene>
    <name evidence="10" type="ORF">FF125_08390</name>
</gene>
<evidence type="ECO:0000256" key="4">
    <source>
        <dbReference type="ARBA" id="ARBA00022741"/>
    </source>
</evidence>
<reference evidence="10 11" key="1">
    <citation type="submission" date="2019-05" db="EMBL/GenBank/DDBJ databases">
        <title>Algicella ahnfeltiae gen. nov., sp. nov., a novel marine bacterium of the family Flavobacteriaceae isolated from a red alga.</title>
        <authorList>
            <person name="Nedashkovskaya O.I."/>
            <person name="Kukhlevskiy A.D."/>
            <person name="Kim S.-G."/>
            <person name="Zhukova N.V."/>
            <person name="Mikhailov V.V."/>
        </authorList>
    </citation>
    <scope>NUCLEOTIDE SEQUENCE [LARGE SCALE GENOMIC DNA]</scope>
    <source>
        <strain evidence="10 11">10Alg115</strain>
    </source>
</reference>
<accession>A0A5B7TTL6</accession>
<dbReference type="Proteomes" id="UP000306229">
    <property type="component" value="Chromosome"/>
</dbReference>
<evidence type="ECO:0000256" key="2">
    <source>
        <dbReference type="ARBA" id="ARBA00022475"/>
    </source>
</evidence>
<organism evidence="10 11">
    <name type="scientific">Aureibaculum algae</name>
    <dbReference type="NCBI Taxonomy" id="2584122"/>
    <lineage>
        <taxon>Bacteria</taxon>
        <taxon>Pseudomonadati</taxon>
        <taxon>Bacteroidota</taxon>
        <taxon>Flavobacteriia</taxon>
        <taxon>Flavobacteriales</taxon>
        <taxon>Flavobacteriaceae</taxon>
        <taxon>Aureibaculum</taxon>
    </lineage>
</organism>
<protein>
    <submittedName>
        <fullName evidence="10">ABC transporter ATP-binding protein</fullName>
    </submittedName>
</protein>
<sequence>MEIPEAQQNPPQIKNKHTDDLVDHYWGSINYIFNLIKASEIKAGLILSFYGILFNFIYKSFASVSGTDSYHTFLYILLGLWLICTIISVYFCIRCFMPRIETKFDKNIFFFGDVITKFGDIKQFSKLFHEISKDEDRLFDQLGQQVYINSKIAALKFKNVNRALRFLALGLVFLFIIITYYAIVFS</sequence>
<evidence type="ECO:0000256" key="3">
    <source>
        <dbReference type="ARBA" id="ARBA00022692"/>
    </source>
</evidence>
<evidence type="ECO:0000256" key="8">
    <source>
        <dbReference type="SAM" id="Phobius"/>
    </source>
</evidence>
<keyword evidence="2" id="KW-1003">Cell membrane</keyword>
<evidence type="ECO:0000256" key="1">
    <source>
        <dbReference type="ARBA" id="ARBA00004236"/>
    </source>
</evidence>
<keyword evidence="10" id="KW-0067">ATP-binding</keyword>
<dbReference type="Pfam" id="PF18967">
    <property type="entry name" value="PycTM"/>
    <property type="match status" value="1"/>
</dbReference>
<evidence type="ECO:0000259" key="9">
    <source>
        <dbReference type="Pfam" id="PF18967"/>
    </source>
</evidence>
<evidence type="ECO:0000313" key="10">
    <source>
        <dbReference type="EMBL" id="QCX38446.1"/>
    </source>
</evidence>
<evidence type="ECO:0000313" key="11">
    <source>
        <dbReference type="Proteomes" id="UP000306229"/>
    </source>
</evidence>
<feature type="transmembrane region" description="Helical" evidence="8">
    <location>
        <begin position="163"/>
        <end position="183"/>
    </location>
</feature>
<evidence type="ECO:0000256" key="7">
    <source>
        <dbReference type="ARBA" id="ARBA00023136"/>
    </source>
</evidence>
<dbReference type="GO" id="GO:0051607">
    <property type="term" value="P:defense response to virus"/>
    <property type="evidence" value="ECO:0007669"/>
    <property type="project" value="UniProtKB-KW"/>
</dbReference>
<evidence type="ECO:0000256" key="6">
    <source>
        <dbReference type="ARBA" id="ARBA00023118"/>
    </source>
</evidence>
<dbReference type="AlphaFoldDB" id="A0A5B7TTL6"/>
<name>A0A5B7TTL6_9FLAO</name>
<keyword evidence="6" id="KW-0051">Antiviral defense</keyword>
<feature type="transmembrane region" description="Helical" evidence="8">
    <location>
        <begin position="43"/>
        <end position="61"/>
    </location>
</feature>
<keyword evidence="7 8" id="KW-0472">Membrane</keyword>
<dbReference type="InterPro" id="IPR043760">
    <property type="entry name" value="PycTM_dom"/>
</dbReference>
<dbReference type="EMBL" id="CP040749">
    <property type="protein sequence ID" value="QCX38446.1"/>
    <property type="molecule type" value="Genomic_DNA"/>
</dbReference>